<sequence length="154" mass="17724">MRLPDTRRDAGLSLLGLVDRVGFDAVGAGWGYRDESQSWRFYLFTEMTDTKGPLWVWTRLLKAFSKLNLPAGVTPLDVVIASPDEWLYRTQMVKAEKDPPLYTFITETSDLARSDYGIDRLWLLRANPEMVFVGKDKKKSARRFDMKVRQLMAA</sequence>
<dbReference type="EMBL" id="CP053711">
    <property type="protein sequence ID" value="QKE93725.1"/>
    <property type="molecule type" value="Genomic_DNA"/>
</dbReference>
<dbReference type="AlphaFoldDB" id="A0A6M8I025"/>
<name>A0A6M8I025_9PROT</name>
<dbReference type="KEGG" id="lck:HN018_26710"/>
<evidence type="ECO:0000313" key="1">
    <source>
        <dbReference type="EMBL" id="QKE93725.1"/>
    </source>
</evidence>
<protein>
    <submittedName>
        <fullName evidence="1">Uncharacterized protein</fullName>
    </submittedName>
</protein>
<geneLocation type="plasmid" evidence="1 2">
    <name>unnamed4</name>
</geneLocation>
<keyword evidence="2" id="KW-1185">Reference proteome</keyword>
<dbReference type="Proteomes" id="UP000500767">
    <property type="component" value="Plasmid unnamed4"/>
</dbReference>
<proteinExistence type="predicted"/>
<accession>A0A6M8I025</accession>
<dbReference type="RefSeq" id="WP_171834171.1">
    <property type="nucleotide sequence ID" value="NZ_CP053711.1"/>
</dbReference>
<reference evidence="1 2" key="1">
    <citation type="journal article" date="2014" name="World J. Microbiol. Biotechnol.">
        <title>Biodiversity and physiological characteristics of Antarctic and Arctic lichens-associated bacteria.</title>
        <authorList>
            <person name="Lee Y.M."/>
            <person name="Kim E.H."/>
            <person name="Lee H.K."/>
            <person name="Hong S.G."/>
        </authorList>
    </citation>
    <scope>NUCLEOTIDE SEQUENCE [LARGE SCALE GENOMIC DNA]</scope>
    <source>
        <strain evidence="1 2">PAMC 26569</strain>
        <plasmid evidence="1">unnamed4</plasmid>
    </source>
</reference>
<evidence type="ECO:0000313" key="2">
    <source>
        <dbReference type="Proteomes" id="UP000500767"/>
    </source>
</evidence>
<gene>
    <name evidence="1" type="ORF">HN018_26710</name>
</gene>
<organism evidence="1 2">
    <name type="scientific">Lichenicola cladoniae</name>
    <dbReference type="NCBI Taxonomy" id="1484109"/>
    <lineage>
        <taxon>Bacteria</taxon>
        <taxon>Pseudomonadati</taxon>
        <taxon>Pseudomonadota</taxon>
        <taxon>Alphaproteobacteria</taxon>
        <taxon>Acetobacterales</taxon>
        <taxon>Acetobacteraceae</taxon>
        <taxon>Lichenicola</taxon>
    </lineage>
</organism>
<keyword evidence="1" id="KW-0614">Plasmid</keyword>